<evidence type="ECO:0000256" key="1">
    <source>
        <dbReference type="ARBA" id="ARBA00022801"/>
    </source>
</evidence>
<dbReference type="InterPro" id="IPR003018">
    <property type="entry name" value="GAF"/>
</dbReference>
<dbReference type="Gene3D" id="3.30.450.40">
    <property type="match status" value="1"/>
</dbReference>
<dbReference type="SMART" id="SM00240">
    <property type="entry name" value="FHA"/>
    <property type="match status" value="1"/>
</dbReference>
<reference evidence="3 4" key="1">
    <citation type="submission" date="2019-02" db="EMBL/GenBank/DDBJ databases">
        <title>Deep-cultivation of Planctomycetes and their phenomic and genomic characterization uncovers novel biology.</title>
        <authorList>
            <person name="Wiegand S."/>
            <person name="Jogler M."/>
            <person name="Boedeker C."/>
            <person name="Pinto D."/>
            <person name="Vollmers J."/>
            <person name="Rivas-Marin E."/>
            <person name="Kohn T."/>
            <person name="Peeters S.H."/>
            <person name="Heuer A."/>
            <person name="Rast P."/>
            <person name="Oberbeckmann S."/>
            <person name="Bunk B."/>
            <person name="Jeske O."/>
            <person name="Meyerdierks A."/>
            <person name="Storesund J.E."/>
            <person name="Kallscheuer N."/>
            <person name="Luecker S."/>
            <person name="Lage O.M."/>
            <person name="Pohl T."/>
            <person name="Merkel B.J."/>
            <person name="Hornburger P."/>
            <person name="Mueller R.-W."/>
            <person name="Bruemmer F."/>
            <person name="Labrenz M."/>
            <person name="Spormann A.M."/>
            <person name="Op Den Camp H."/>
            <person name="Overmann J."/>
            <person name="Amann R."/>
            <person name="Jetten M.S.M."/>
            <person name="Mascher T."/>
            <person name="Medema M.H."/>
            <person name="Devos D.P."/>
            <person name="Kaster A.-K."/>
            <person name="Ovreas L."/>
            <person name="Rohde M."/>
            <person name="Galperin M.Y."/>
            <person name="Jogler C."/>
        </authorList>
    </citation>
    <scope>NUCLEOTIDE SEQUENCE [LARGE SCALE GENOMIC DNA]</scope>
    <source>
        <strain evidence="3 4">Pla123a</strain>
    </source>
</reference>
<evidence type="ECO:0000259" key="2">
    <source>
        <dbReference type="PROSITE" id="PS50006"/>
    </source>
</evidence>
<sequence>MAFLTIETGVNPGKKFDLLSDESVIGRSSDCEIAVDVAAVSRRHASVLRERGQFLLKDLGSRNGTQLNGQAVVAPTPLREGDRVTVCDQEFVFHSEQPMNLLGGETTLGDESCLAQLVNDSDEQGAASANVMATLDLGPGSKSWSMSAQPEVKLAALVEISNNLGKALSVEEILPKLLDSLFKIFVQADRAFVVMRPEADAPLVPVSWRSRRKSDDEEAPRLSRTIVEQAMTSQQAILSADAASDERFSMAQSIAEFEIRSMLCAPLIDSDGDSLGVIQVDTTNQRSRFMDEDLEVLAAVASQAAVAIDNAAMHEQVVAQRALQRDLELAARMQRALLPSRAPEAAGYDFFSYYESARQVGGDYYDYIQLPDGRFAVIVGDVAGKGVSAAILMARLSSDVRFTLASEPDLAKVVGRVNSLFVQQGWEDKFVTMIFAVVDPKSHEMTLVNAGHMAPMLRGADGSVVEISEEEAGLPIGVYDGYEYESLTRTLAPGDVLTVFTDGFSEAMNSRRDLYGIERLAKVAAASAANVTELGEHILQDVRAFVDGFAQSDDMCLTCFGRNPA</sequence>
<dbReference type="EMBL" id="SJPO01000011">
    <property type="protein sequence ID" value="TWT72749.1"/>
    <property type="molecule type" value="Genomic_DNA"/>
</dbReference>
<dbReference type="Proteomes" id="UP000318478">
    <property type="component" value="Unassembled WGS sequence"/>
</dbReference>
<dbReference type="OrthoDB" id="247273at2"/>
<dbReference type="SUPFAM" id="SSF49879">
    <property type="entry name" value="SMAD/FHA domain"/>
    <property type="match status" value="1"/>
</dbReference>
<dbReference type="PROSITE" id="PS50006">
    <property type="entry name" value="FHA_DOMAIN"/>
    <property type="match status" value="1"/>
</dbReference>
<feature type="domain" description="FHA" evidence="2">
    <location>
        <begin position="23"/>
        <end position="72"/>
    </location>
</feature>
<evidence type="ECO:0000313" key="3">
    <source>
        <dbReference type="EMBL" id="TWT72749.1"/>
    </source>
</evidence>
<keyword evidence="4" id="KW-1185">Reference proteome</keyword>
<dbReference type="InterPro" id="IPR008984">
    <property type="entry name" value="SMAD_FHA_dom_sf"/>
</dbReference>
<name>A0A5C5YCS7_9BACT</name>
<dbReference type="Pfam" id="PF00498">
    <property type="entry name" value="FHA"/>
    <property type="match status" value="1"/>
</dbReference>
<dbReference type="InterPro" id="IPR029016">
    <property type="entry name" value="GAF-like_dom_sf"/>
</dbReference>
<dbReference type="SUPFAM" id="SSF55781">
    <property type="entry name" value="GAF domain-like"/>
    <property type="match status" value="1"/>
</dbReference>
<dbReference type="CDD" id="cd00060">
    <property type="entry name" value="FHA"/>
    <property type="match status" value="1"/>
</dbReference>
<dbReference type="PANTHER" id="PTHR43156">
    <property type="entry name" value="STAGE II SPORULATION PROTEIN E-RELATED"/>
    <property type="match status" value="1"/>
</dbReference>
<dbReference type="RefSeq" id="WP_146590313.1">
    <property type="nucleotide sequence ID" value="NZ_SJPO01000011.1"/>
</dbReference>
<dbReference type="InterPro" id="IPR000253">
    <property type="entry name" value="FHA_dom"/>
</dbReference>
<organism evidence="3 4">
    <name type="scientific">Posidoniimonas polymericola</name>
    <dbReference type="NCBI Taxonomy" id="2528002"/>
    <lineage>
        <taxon>Bacteria</taxon>
        <taxon>Pseudomonadati</taxon>
        <taxon>Planctomycetota</taxon>
        <taxon>Planctomycetia</taxon>
        <taxon>Pirellulales</taxon>
        <taxon>Lacipirellulaceae</taxon>
        <taxon>Posidoniimonas</taxon>
    </lineage>
</organism>
<dbReference type="InterPro" id="IPR036457">
    <property type="entry name" value="PPM-type-like_dom_sf"/>
</dbReference>
<dbReference type="SUPFAM" id="SSF81606">
    <property type="entry name" value="PP2C-like"/>
    <property type="match status" value="1"/>
</dbReference>
<dbReference type="GO" id="GO:0016791">
    <property type="term" value="F:phosphatase activity"/>
    <property type="evidence" value="ECO:0007669"/>
    <property type="project" value="TreeGrafter"/>
</dbReference>
<dbReference type="SMART" id="SM00065">
    <property type="entry name" value="GAF"/>
    <property type="match status" value="1"/>
</dbReference>
<evidence type="ECO:0000313" key="4">
    <source>
        <dbReference type="Proteomes" id="UP000318478"/>
    </source>
</evidence>
<dbReference type="PANTHER" id="PTHR43156:SF2">
    <property type="entry name" value="STAGE II SPORULATION PROTEIN E"/>
    <property type="match status" value="1"/>
</dbReference>
<dbReference type="EC" id="3.1.3.3" evidence="3"/>
<dbReference type="SMART" id="SM00331">
    <property type="entry name" value="PP2C_SIG"/>
    <property type="match status" value="1"/>
</dbReference>
<dbReference type="Gene3D" id="3.60.40.10">
    <property type="entry name" value="PPM-type phosphatase domain"/>
    <property type="match status" value="1"/>
</dbReference>
<dbReference type="InterPro" id="IPR052016">
    <property type="entry name" value="Bact_Sigma-Reg"/>
</dbReference>
<comment type="caution">
    <text evidence="3">The sequence shown here is derived from an EMBL/GenBank/DDBJ whole genome shotgun (WGS) entry which is preliminary data.</text>
</comment>
<dbReference type="Pfam" id="PF01590">
    <property type="entry name" value="GAF"/>
    <property type="match status" value="1"/>
</dbReference>
<proteinExistence type="predicted"/>
<dbReference type="AlphaFoldDB" id="A0A5C5YCS7"/>
<dbReference type="Gene3D" id="2.60.200.20">
    <property type="match status" value="1"/>
</dbReference>
<gene>
    <name evidence="3" type="primary">rsbU_2</name>
    <name evidence="3" type="ORF">Pla123a_40480</name>
</gene>
<dbReference type="Pfam" id="PF07228">
    <property type="entry name" value="SpoIIE"/>
    <property type="match status" value="1"/>
</dbReference>
<dbReference type="InterPro" id="IPR001932">
    <property type="entry name" value="PPM-type_phosphatase-like_dom"/>
</dbReference>
<accession>A0A5C5YCS7</accession>
<keyword evidence="1 3" id="KW-0378">Hydrolase</keyword>
<protein>
    <submittedName>
        <fullName evidence="3">Phosphoserine phosphatase RsbU</fullName>
        <ecNumber evidence="3">3.1.3.3</ecNumber>
    </submittedName>
</protein>